<feature type="domain" description="DUF732" evidence="2">
    <location>
        <begin position="84"/>
        <end position="151"/>
    </location>
</feature>
<proteinExistence type="predicted"/>
<dbReference type="Pfam" id="PF05305">
    <property type="entry name" value="DUF732"/>
    <property type="match status" value="1"/>
</dbReference>
<dbReference type="Proteomes" id="UP000598174">
    <property type="component" value="Unassembled WGS sequence"/>
</dbReference>
<dbReference type="EMBL" id="BOMM01000065">
    <property type="protein sequence ID" value="GIE15375.1"/>
    <property type="molecule type" value="Genomic_DNA"/>
</dbReference>
<keyword evidence="4" id="KW-1185">Reference proteome</keyword>
<accession>A0A919MK39</accession>
<evidence type="ECO:0000256" key="1">
    <source>
        <dbReference type="SAM" id="MobiDB-lite"/>
    </source>
</evidence>
<evidence type="ECO:0000313" key="3">
    <source>
        <dbReference type="EMBL" id="GIE15375.1"/>
    </source>
</evidence>
<comment type="caution">
    <text evidence="3">The sequence shown here is derived from an EMBL/GenBank/DDBJ whole genome shotgun (WGS) entry which is preliminary data.</text>
</comment>
<reference evidence="3" key="1">
    <citation type="submission" date="2021-01" db="EMBL/GenBank/DDBJ databases">
        <title>Whole genome shotgun sequence of Actinoplanes ferrugineus NBRC 15555.</title>
        <authorList>
            <person name="Komaki H."/>
            <person name="Tamura T."/>
        </authorList>
    </citation>
    <scope>NUCLEOTIDE SEQUENCE</scope>
    <source>
        <strain evidence="3">NBRC 15555</strain>
    </source>
</reference>
<feature type="compositionally biased region" description="Polar residues" evidence="1">
    <location>
        <begin position="46"/>
        <end position="64"/>
    </location>
</feature>
<gene>
    <name evidence="3" type="ORF">Afe05nite_72150</name>
</gene>
<sequence>MRRVVVALGLITALAGCSSPEPETETGRTTVVAVPSEQAAPPVPQVTETPSPSVRETTRPSRSPQAKRAAEPPVAAGGNAGLDRFLAAVRTQVPTVALDRREEEVEELGETACDGLSAGRSKTTVARELSEHGVTSADARKLVSLAGDTVCGTRPKV</sequence>
<dbReference type="AlphaFoldDB" id="A0A919MK39"/>
<protein>
    <recommendedName>
        <fullName evidence="2">DUF732 domain-containing protein</fullName>
    </recommendedName>
</protein>
<dbReference type="InterPro" id="IPR007969">
    <property type="entry name" value="DUF732"/>
</dbReference>
<dbReference type="RefSeq" id="WP_203821741.1">
    <property type="nucleotide sequence ID" value="NZ_BAAABP010000006.1"/>
</dbReference>
<organism evidence="3 4">
    <name type="scientific">Paractinoplanes ferrugineus</name>
    <dbReference type="NCBI Taxonomy" id="113564"/>
    <lineage>
        <taxon>Bacteria</taxon>
        <taxon>Bacillati</taxon>
        <taxon>Actinomycetota</taxon>
        <taxon>Actinomycetes</taxon>
        <taxon>Micromonosporales</taxon>
        <taxon>Micromonosporaceae</taxon>
        <taxon>Paractinoplanes</taxon>
    </lineage>
</organism>
<evidence type="ECO:0000313" key="4">
    <source>
        <dbReference type="Proteomes" id="UP000598174"/>
    </source>
</evidence>
<evidence type="ECO:0000259" key="2">
    <source>
        <dbReference type="Pfam" id="PF05305"/>
    </source>
</evidence>
<feature type="region of interest" description="Disordered" evidence="1">
    <location>
        <begin position="17"/>
        <end position="79"/>
    </location>
</feature>
<name>A0A919MK39_9ACTN</name>
<dbReference type="PROSITE" id="PS51257">
    <property type="entry name" value="PROKAR_LIPOPROTEIN"/>
    <property type="match status" value="1"/>
</dbReference>